<evidence type="ECO:0000256" key="3">
    <source>
        <dbReference type="PROSITE-ProRule" id="PRU00221"/>
    </source>
</evidence>
<dbReference type="InterPro" id="IPR056884">
    <property type="entry name" value="NPHP3-like_N"/>
</dbReference>
<dbReference type="EMBL" id="CAXAMM010004083">
    <property type="protein sequence ID" value="CAK9002339.1"/>
    <property type="molecule type" value="Genomic_DNA"/>
</dbReference>
<feature type="repeat" description="WD" evidence="3">
    <location>
        <begin position="946"/>
        <end position="987"/>
    </location>
</feature>
<dbReference type="SMART" id="SM00320">
    <property type="entry name" value="WD40"/>
    <property type="match status" value="10"/>
</dbReference>
<dbReference type="InterPro" id="IPR001680">
    <property type="entry name" value="WD40_rpt"/>
</dbReference>
<dbReference type="Proteomes" id="UP001642464">
    <property type="component" value="Unassembled WGS sequence"/>
</dbReference>
<feature type="repeat" description="WD" evidence="3">
    <location>
        <begin position="904"/>
        <end position="936"/>
    </location>
</feature>
<dbReference type="InterPro" id="IPR036322">
    <property type="entry name" value="WD40_repeat_dom_sf"/>
</dbReference>
<evidence type="ECO:0000259" key="5">
    <source>
        <dbReference type="Pfam" id="PF24883"/>
    </source>
</evidence>
<dbReference type="PRINTS" id="PR00320">
    <property type="entry name" value="GPROTEINBRPT"/>
</dbReference>
<dbReference type="Pfam" id="PF24883">
    <property type="entry name" value="NPHP3_N"/>
    <property type="match status" value="1"/>
</dbReference>
<dbReference type="InterPro" id="IPR027417">
    <property type="entry name" value="P-loop_NTPase"/>
</dbReference>
<dbReference type="PANTHER" id="PTHR22847:SF637">
    <property type="entry name" value="WD REPEAT DOMAIN 5B"/>
    <property type="match status" value="1"/>
</dbReference>
<evidence type="ECO:0000256" key="2">
    <source>
        <dbReference type="ARBA" id="ARBA00022737"/>
    </source>
</evidence>
<feature type="region of interest" description="Disordered" evidence="4">
    <location>
        <begin position="240"/>
        <end position="262"/>
    </location>
</feature>
<dbReference type="PANTHER" id="PTHR22847">
    <property type="entry name" value="WD40 REPEAT PROTEIN"/>
    <property type="match status" value="1"/>
</dbReference>
<dbReference type="PROSITE" id="PS00678">
    <property type="entry name" value="WD_REPEATS_1"/>
    <property type="match status" value="4"/>
</dbReference>
<evidence type="ECO:0000313" key="7">
    <source>
        <dbReference type="Proteomes" id="UP001642464"/>
    </source>
</evidence>
<protein>
    <submittedName>
        <fullName evidence="6">Vegetative incompatibility protein HET-E-1</fullName>
    </submittedName>
</protein>
<feature type="repeat" description="WD" evidence="3">
    <location>
        <begin position="822"/>
        <end position="863"/>
    </location>
</feature>
<comment type="caution">
    <text evidence="6">The sequence shown here is derived from an EMBL/GenBank/DDBJ whole genome shotgun (WGS) entry which is preliminary data.</text>
</comment>
<keyword evidence="7" id="KW-1185">Reference proteome</keyword>
<evidence type="ECO:0000256" key="4">
    <source>
        <dbReference type="SAM" id="MobiDB-lite"/>
    </source>
</evidence>
<sequence>MPRGTHVHVCCAHAPRAEEEEEQQQAWGKQQAALVVALRHALPDREVTCTGAGGGEVDVEQVGLVVVCASQRLVDAVNGRQAPLWSEWSALVVRKQLPFVVLVVEPEASQEHWTGGFALQAGRAAAVVDLTGEEKGIVEDAVAQIVQYVEQEDDQQGIEDDVVLFAVDGFDPLQVAREKSALYVEGTRAWALDEFRAWANRPASVWASDRVLVFVGPAGFGKSVLMARICDENGLLDDDGADEASSPAKKKRRSVPLPSMLGGKKTQEQTVVKVRAAHFFKHDDKQACDLKTCLLSVANQLAAVLPVYREEIAKLDKNEILHGLGPAVLFDRLIAEPMSNVPEPGERVVVLLDALDEVTEADRGVLLHIVRNLWHTKTPEWLGLVLSTRPEDPIRDTLEVFRLTVLQLDDERNLADLRHFLEMRLRRHLAHVDRDLERAVEILAERAEGLFLYAYFVDQTLVGRESKVASLEELEEVFPDGGIDDMYQSYFSRLLEGPLHGDQELYGVLLGTLVAARSPVPRDVLQAAVRVDDEREFDEILARSEQLLAVGPDAVRFIHKSMSDFVQDRRRAGPRRVVDPGVGHRELARVVVDAPTFMRSSPFLLRHALFHLGQSDMPDALADWLFCFRNLQAALHFGVDAIDLVQDVFKVNVLNLNERKEVIDVARALESAARAVRHDPDELAGQILGRISNPDHPLRLSVEAHWRPRRTWIRPVSSHCLHNTRESLRKLFDHPWPVQCVAFSADCQTLLLAGGDETIESAQDAIVRLIDVESGLEKAVLHGHSDDVRSCAIADDSKTVVSGSLDRSVRLWDAETGAPRSVFRTRSPVLTVAISRDGRVVVSGRLDGVVELWDADTGEELHSLHGHSGGVCGVSISGRTVASGSTDSSVRLWDAQSGALDHILTGHLDLVRGVTISSDSGTVASASYDKTVRIWDAIRGTVKLVFRGHDSAVWGVAISSDGKMVVSGGEDHTVRLWDAETGVENRVFRGHASDVTCVTFSSDANMIASGSDDATVRLWESDLDYGSNEGTSKEQIWELVMSEDISTIASAEDSGRIRVWDACSGAERVNFKAGPFPRLGISCDGKVLSCKTDTTVLWDSRSGTKKLEVFTSNVKMSRSGETAVCWTDAKVQIWDVDSGTQKGSFTHESMQRVVLSDDGHMVVSQSDRAVKLWDVASGLEKLALISNEFQGCFEAVALSFDCKRIATSRSRNEFEEEWAELWDTNTGVRQTSRSCSVAFVMNFALDDSTVVMSCRDGNVRWWDTLSGTDRVKRRIPCRGLCNQDQKAVGFEDEERPGELCLWDMETKERRQLVKGIPCVSFPGVIGFTADGCLWGFRARNIVVCSRGYQVAIFHLDCGQRTEKQDLL</sequence>
<dbReference type="Pfam" id="PF00400">
    <property type="entry name" value="WD40"/>
    <property type="match status" value="6"/>
</dbReference>
<name>A0ABP0ILW6_9DINO</name>
<dbReference type="CDD" id="cd00200">
    <property type="entry name" value="WD40"/>
    <property type="match status" value="2"/>
</dbReference>
<dbReference type="InterPro" id="IPR019775">
    <property type="entry name" value="WD40_repeat_CS"/>
</dbReference>
<reference evidence="6 7" key="1">
    <citation type="submission" date="2024-02" db="EMBL/GenBank/DDBJ databases">
        <authorList>
            <person name="Chen Y."/>
            <person name="Shah S."/>
            <person name="Dougan E. K."/>
            <person name="Thang M."/>
            <person name="Chan C."/>
        </authorList>
    </citation>
    <scope>NUCLEOTIDE SEQUENCE [LARGE SCALE GENOMIC DNA]</scope>
</reference>
<dbReference type="PROSITE" id="PS50082">
    <property type="entry name" value="WD_REPEATS_2"/>
    <property type="match status" value="6"/>
</dbReference>
<dbReference type="PROSITE" id="PS50294">
    <property type="entry name" value="WD_REPEATS_REGION"/>
    <property type="match status" value="6"/>
</dbReference>
<keyword evidence="1 3" id="KW-0853">WD repeat</keyword>
<dbReference type="Gene3D" id="2.130.10.10">
    <property type="entry name" value="YVTN repeat-like/Quinoprotein amine dehydrogenase"/>
    <property type="match status" value="4"/>
</dbReference>
<evidence type="ECO:0000256" key="1">
    <source>
        <dbReference type="ARBA" id="ARBA00022574"/>
    </source>
</evidence>
<dbReference type="InterPro" id="IPR015943">
    <property type="entry name" value="WD40/YVTN_repeat-like_dom_sf"/>
</dbReference>
<feature type="repeat" description="WD" evidence="3">
    <location>
        <begin position="781"/>
        <end position="822"/>
    </location>
</feature>
<dbReference type="SUPFAM" id="SSF52540">
    <property type="entry name" value="P-loop containing nucleoside triphosphate hydrolases"/>
    <property type="match status" value="1"/>
</dbReference>
<dbReference type="InterPro" id="IPR020472">
    <property type="entry name" value="WD40_PAC1"/>
</dbReference>
<proteinExistence type="predicted"/>
<organism evidence="6 7">
    <name type="scientific">Durusdinium trenchii</name>
    <dbReference type="NCBI Taxonomy" id="1381693"/>
    <lineage>
        <taxon>Eukaryota</taxon>
        <taxon>Sar</taxon>
        <taxon>Alveolata</taxon>
        <taxon>Dinophyceae</taxon>
        <taxon>Suessiales</taxon>
        <taxon>Symbiodiniaceae</taxon>
        <taxon>Durusdinium</taxon>
    </lineage>
</organism>
<gene>
    <name evidence="6" type="ORF">SCF082_LOCUS7300</name>
</gene>
<accession>A0ABP0ILW6</accession>
<dbReference type="SUPFAM" id="SSF50978">
    <property type="entry name" value="WD40 repeat-like"/>
    <property type="match status" value="3"/>
</dbReference>
<evidence type="ECO:0000313" key="6">
    <source>
        <dbReference type="EMBL" id="CAK9002339.1"/>
    </source>
</evidence>
<keyword evidence="2" id="KW-0677">Repeat</keyword>
<feature type="repeat" description="WD" evidence="3">
    <location>
        <begin position="988"/>
        <end position="1020"/>
    </location>
</feature>
<feature type="repeat" description="WD" evidence="3">
    <location>
        <begin position="864"/>
        <end position="903"/>
    </location>
</feature>
<feature type="domain" description="Nephrocystin 3-like N-terminal" evidence="5">
    <location>
        <begin position="186"/>
        <end position="377"/>
    </location>
</feature>